<evidence type="ECO:0000313" key="5">
    <source>
        <dbReference type="EMBL" id="RBP49374.1"/>
    </source>
</evidence>
<dbReference type="PANTHER" id="PTHR48081">
    <property type="entry name" value="AB HYDROLASE SUPERFAMILY PROTEIN C4A8.06C"/>
    <property type="match status" value="1"/>
</dbReference>
<keyword evidence="2" id="KW-0378">Hydrolase</keyword>
<dbReference type="InterPro" id="IPR013094">
    <property type="entry name" value="AB_hydrolase_3"/>
</dbReference>
<evidence type="ECO:0000256" key="1">
    <source>
        <dbReference type="ARBA" id="ARBA00010515"/>
    </source>
</evidence>
<dbReference type="PROSITE" id="PS01174">
    <property type="entry name" value="LIPASE_GDXG_SER"/>
    <property type="match status" value="1"/>
</dbReference>
<comment type="similarity">
    <text evidence="1">Belongs to the 'GDXG' lipolytic enzyme family.</text>
</comment>
<dbReference type="InterPro" id="IPR002168">
    <property type="entry name" value="Lipase_GDXG_HIS_AS"/>
</dbReference>
<dbReference type="InterPro" id="IPR033140">
    <property type="entry name" value="Lipase_GDXG_put_SER_AS"/>
</dbReference>
<feature type="domain" description="Alpha/beta hydrolase fold-3" evidence="4">
    <location>
        <begin position="96"/>
        <end position="306"/>
    </location>
</feature>
<dbReference type="InParanoid" id="A0A395JN98"/>
<name>A0A395JN98_9GAMM</name>
<sequence>MIKRLFSSFGSMLVSPKRLATRSWGTEFYARMLRRLLQQGNQRDLHWLRAQIDGSVVPSPALFKVNAVMRNVGGVDVAMVSPKSSALTTASEQRVIIYFHGGGYVFGSPKSHHGVIAQLAVDSNCLVIAPDYRLAPEHPFPAPQDDCLAVTKAVAKAYPQSQLILAGDSAGGALAIMAALELGALELEQSARAGGSGVKGADRLVLLSPWVDPLASEGTIQSNADNDFLIGPFLAKSYGALMQSDTTISPRVRVLDADLTHLPPTLIQCGDGELFFDQIQAFAEQAEQAGADVTLSNFAGQFHVFQALSPVLKDARRAMQEIARFIVAK</sequence>
<dbReference type="Gene3D" id="3.40.50.1820">
    <property type="entry name" value="alpha/beta hydrolase"/>
    <property type="match status" value="1"/>
</dbReference>
<proteinExistence type="inferred from homology"/>
<dbReference type="PANTHER" id="PTHR48081:SF8">
    <property type="entry name" value="ALPHA_BETA HYDROLASE FOLD-3 DOMAIN-CONTAINING PROTEIN-RELATED"/>
    <property type="match status" value="1"/>
</dbReference>
<dbReference type="FunCoup" id="A0A395JN98">
    <property type="interactions" value="344"/>
</dbReference>
<dbReference type="PROSITE" id="PS01173">
    <property type="entry name" value="LIPASE_GDXG_HIS"/>
    <property type="match status" value="1"/>
</dbReference>
<dbReference type="SUPFAM" id="SSF53474">
    <property type="entry name" value="alpha/beta-Hydrolases"/>
    <property type="match status" value="1"/>
</dbReference>
<evidence type="ECO:0000259" key="4">
    <source>
        <dbReference type="Pfam" id="PF07859"/>
    </source>
</evidence>
<evidence type="ECO:0000256" key="3">
    <source>
        <dbReference type="PROSITE-ProRule" id="PRU10038"/>
    </source>
</evidence>
<protein>
    <submittedName>
        <fullName evidence="5">Acetyl esterase/lipase</fullName>
    </submittedName>
</protein>
<evidence type="ECO:0000313" key="6">
    <source>
        <dbReference type="Proteomes" id="UP000253083"/>
    </source>
</evidence>
<dbReference type="EMBL" id="QNRT01000004">
    <property type="protein sequence ID" value="RBP49374.1"/>
    <property type="molecule type" value="Genomic_DNA"/>
</dbReference>
<dbReference type="GO" id="GO:0016787">
    <property type="term" value="F:hydrolase activity"/>
    <property type="evidence" value="ECO:0007669"/>
    <property type="project" value="UniProtKB-KW"/>
</dbReference>
<dbReference type="InterPro" id="IPR050300">
    <property type="entry name" value="GDXG_lipolytic_enzyme"/>
</dbReference>
<dbReference type="RefSeq" id="WP_113955232.1">
    <property type="nucleotide sequence ID" value="NZ_QNRT01000004.1"/>
</dbReference>
<dbReference type="Pfam" id="PF07859">
    <property type="entry name" value="Abhydrolase_3"/>
    <property type="match status" value="1"/>
</dbReference>
<feature type="active site" evidence="3">
    <location>
        <position position="169"/>
    </location>
</feature>
<organism evidence="5 6">
    <name type="scientific">Arenicella xantha</name>
    <dbReference type="NCBI Taxonomy" id="644221"/>
    <lineage>
        <taxon>Bacteria</taxon>
        <taxon>Pseudomonadati</taxon>
        <taxon>Pseudomonadota</taxon>
        <taxon>Gammaproteobacteria</taxon>
        <taxon>Arenicellales</taxon>
        <taxon>Arenicellaceae</taxon>
        <taxon>Arenicella</taxon>
    </lineage>
</organism>
<reference evidence="5 6" key="1">
    <citation type="submission" date="2018-06" db="EMBL/GenBank/DDBJ databases">
        <title>Genomic Encyclopedia of Type Strains, Phase IV (KMG-IV): sequencing the most valuable type-strain genomes for metagenomic binning, comparative biology and taxonomic classification.</title>
        <authorList>
            <person name="Goeker M."/>
        </authorList>
    </citation>
    <scope>NUCLEOTIDE SEQUENCE [LARGE SCALE GENOMIC DNA]</scope>
    <source>
        <strain evidence="5 6">DSM 24032</strain>
    </source>
</reference>
<evidence type="ECO:0000256" key="2">
    <source>
        <dbReference type="ARBA" id="ARBA00022801"/>
    </source>
</evidence>
<dbReference type="AlphaFoldDB" id="A0A395JN98"/>
<accession>A0A395JN98</accession>
<comment type="caution">
    <text evidence="5">The sequence shown here is derived from an EMBL/GenBank/DDBJ whole genome shotgun (WGS) entry which is preliminary data.</text>
</comment>
<dbReference type="Proteomes" id="UP000253083">
    <property type="component" value="Unassembled WGS sequence"/>
</dbReference>
<keyword evidence="6" id="KW-1185">Reference proteome</keyword>
<dbReference type="OrthoDB" id="9806180at2"/>
<dbReference type="InterPro" id="IPR029058">
    <property type="entry name" value="AB_hydrolase_fold"/>
</dbReference>
<gene>
    <name evidence="5" type="ORF">DFR28_104305</name>
</gene>